<sequence>MYRYEKISTSSTPYILVDEEKKYMKLSGESFPENVIKCYGEVAKWLFQFLKTDFEIFTFDCNMIYFNSSTSKVFIQLFQALNEAGKTNKVIVNWTCSEDNEIMVEYGEEFQSICDNIEFHIRLE</sequence>
<name>A0A6L5XWE1_9FIRM</name>
<reference evidence="2 3" key="1">
    <citation type="submission" date="2019-08" db="EMBL/GenBank/DDBJ databases">
        <title>In-depth cultivation of the pig gut microbiome towards novel bacterial diversity and tailored functional studies.</title>
        <authorList>
            <person name="Wylensek D."/>
            <person name="Hitch T.C.A."/>
            <person name="Clavel T."/>
        </authorList>
    </citation>
    <scope>NUCLEOTIDE SEQUENCE [LARGE SCALE GENOMIC DNA]</scope>
    <source>
        <strain evidence="2 3">WCA-693-APC-MOT-I</strain>
    </source>
</reference>
<proteinExistence type="predicted"/>
<evidence type="ECO:0000313" key="3">
    <source>
        <dbReference type="Proteomes" id="UP000482209"/>
    </source>
</evidence>
<comment type="caution">
    <text evidence="2">The sequence shown here is derived from an EMBL/GenBank/DDBJ whole genome shotgun (WGS) entry which is preliminary data.</text>
</comment>
<evidence type="ECO:0000313" key="2">
    <source>
        <dbReference type="EMBL" id="MSS63062.1"/>
    </source>
</evidence>
<dbReference type="Proteomes" id="UP000482209">
    <property type="component" value="Unassembled WGS sequence"/>
</dbReference>
<feature type="domain" description="SiaC family regulatory phosphoprotein" evidence="1">
    <location>
        <begin position="9"/>
        <end position="122"/>
    </location>
</feature>
<dbReference type="Pfam" id="PF09345">
    <property type="entry name" value="SiaC"/>
    <property type="match status" value="1"/>
</dbReference>
<protein>
    <submittedName>
        <fullName evidence="2">DUF1987 domain-containing protein</fullName>
    </submittedName>
</protein>
<gene>
    <name evidence="2" type="ORF">FYJ58_04110</name>
</gene>
<dbReference type="InterPro" id="IPR018530">
    <property type="entry name" value="SiaC"/>
</dbReference>
<accession>A0A6L5XWE1</accession>
<dbReference type="EMBL" id="VUMT01000004">
    <property type="protein sequence ID" value="MSS63062.1"/>
    <property type="molecule type" value="Genomic_DNA"/>
</dbReference>
<organism evidence="2 3">
    <name type="scientific">Velocimicrobium porci</name>
    <dbReference type="NCBI Taxonomy" id="2606634"/>
    <lineage>
        <taxon>Bacteria</taxon>
        <taxon>Bacillati</taxon>
        <taxon>Bacillota</taxon>
        <taxon>Clostridia</taxon>
        <taxon>Lachnospirales</taxon>
        <taxon>Lachnospiraceae</taxon>
        <taxon>Velocimicrobium</taxon>
    </lineage>
</organism>
<evidence type="ECO:0000259" key="1">
    <source>
        <dbReference type="Pfam" id="PF09345"/>
    </source>
</evidence>
<dbReference type="AlphaFoldDB" id="A0A6L5XWE1"/>
<dbReference type="RefSeq" id="WP_154517636.1">
    <property type="nucleotide sequence ID" value="NZ_VUMT01000004.1"/>
</dbReference>
<keyword evidence="3" id="KW-1185">Reference proteome</keyword>